<name>A0A5E4WLD3_9BURK</name>
<dbReference type="EMBL" id="CABPSB010000011">
    <property type="protein sequence ID" value="VVE23845.1"/>
    <property type="molecule type" value="Genomic_DNA"/>
</dbReference>
<protein>
    <submittedName>
        <fullName evidence="1">Uncharacterized protein</fullName>
    </submittedName>
</protein>
<gene>
    <name evidence="1" type="ORF">PAN31108_03273</name>
</gene>
<dbReference type="OrthoDB" id="554259at80840"/>
<evidence type="ECO:0000313" key="2">
    <source>
        <dbReference type="Proteomes" id="UP000406256"/>
    </source>
</evidence>
<evidence type="ECO:0000313" key="1">
    <source>
        <dbReference type="EMBL" id="VVE23845.1"/>
    </source>
</evidence>
<reference evidence="1 2" key="1">
    <citation type="submission" date="2019-08" db="EMBL/GenBank/DDBJ databases">
        <authorList>
            <person name="Peeters C."/>
        </authorList>
    </citation>
    <scope>NUCLEOTIDE SEQUENCE [LARGE SCALE GENOMIC DNA]</scope>
    <source>
        <strain evidence="1 2">LMG 31108</strain>
    </source>
</reference>
<proteinExistence type="predicted"/>
<organism evidence="1 2">
    <name type="scientific">Pandoraea anhela</name>
    <dbReference type="NCBI Taxonomy" id="2508295"/>
    <lineage>
        <taxon>Bacteria</taxon>
        <taxon>Pseudomonadati</taxon>
        <taxon>Pseudomonadota</taxon>
        <taxon>Betaproteobacteria</taxon>
        <taxon>Burkholderiales</taxon>
        <taxon>Burkholderiaceae</taxon>
        <taxon>Pandoraea</taxon>
    </lineage>
</organism>
<dbReference type="Proteomes" id="UP000406256">
    <property type="component" value="Unassembled WGS sequence"/>
</dbReference>
<keyword evidence="2" id="KW-1185">Reference proteome</keyword>
<dbReference type="RefSeq" id="WP_150669859.1">
    <property type="nucleotide sequence ID" value="NZ_CABPSB010000011.1"/>
</dbReference>
<sequence>MSSPSSGGTTTTKTELPDWAQPYAQQLLQRGADLSNQPVPQYDGQVVAGMNGTQTGAISGLTGAAANQAGTAAAASNIAQQLAGGSAYQTKNPYTGNVTASTAASAYADPANNPYLAATVAQQKLAQEAQQKAFDNRIALGKLGVEQYNAVNAPVVVPPGNSVISKAGAPIVQGTPQVARTIETQDGAGNTYTLQYGGDGRMIGEPVLKSAVGVGPLSEAQQKTVNDAAAAAADARTTYQNTTYLANQLASAPEFASGAAANFNDMLTRITGNKDAGQQLRGQLAQFVNKSILSELPPGSASDKDIALVRNGVPADNAAPNTWLAYLQAVGRVQKGVAEYQAAKADYSAANRGSLGPLSRDATINGIQFPAGTTFAQATLQQQPAQQGQAGQPQIGRYSLGDINSELKRRGLMR</sequence>
<accession>A0A5E4WLD3</accession>
<dbReference type="AlphaFoldDB" id="A0A5E4WLD3"/>